<organism evidence="2 3">
    <name type="scientific">Ureibacillus thermosphaericus</name>
    <dbReference type="NCBI Taxonomy" id="51173"/>
    <lineage>
        <taxon>Bacteria</taxon>
        <taxon>Bacillati</taxon>
        <taxon>Bacillota</taxon>
        <taxon>Bacilli</taxon>
        <taxon>Bacillales</taxon>
        <taxon>Caryophanaceae</taxon>
        <taxon>Ureibacillus</taxon>
    </lineage>
</organism>
<keyword evidence="3" id="KW-1185">Reference proteome</keyword>
<proteinExistence type="predicted"/>
<accession>A0A840Q1X6</accession>
<reference evidence="2 3" key="1">
    <citation type="submission" date="2020-08" db="EMBL/GenBank/DDBJ databases">
        <title>Genomic Encyclopedia of Type Strains, Phase IV (KMG-IV): sequencing the most valuable type-strain genomes for metagenomic binning, comparative biology and taxonomic classification.</title>
        <authorList>
            <person name="Goeker M."/>
        </authorList>
    </citation>
    <scope>NUCLEOTIDE SEQUENCE [LARGE SCALE GENOMIC DNA]</scope>
    <source>
        <strain evidence="2 3">DSM 10633</strain>
    </source>
</reference>
<dbReference type="AlphaFoldDB" id="A0A840Q1X6"/>
<protein>
    <submittedName>
        <fullName evidence="2">Putative membrane protein</fullName>
    </submittedName>
</protein>
<evidence type="ECO:0000313" key="3">
    <source>
        <dbReference type="Proteomes" id="UP000557217"/>
    </source>
</evidence>
<dbReference type="EMBL" id="JACHGZ010000056">
    <property type="protein sequence ID" value="MBB5150468.1"/>
    <property type="molecule type" value="Genomic_DNA"/>
</dbReference>
<dbReference type="RefSeq" id="WP_016839495.1">
    <property type="nucleotide sequence ID" value="NZ_JAAXPW010000052.1"/>
</dbReference>
<dbReference type="InterPro" id="IPR035289">
    <property type="entry name" value="DUF5366"/>
</dbReference>
<dbReference type="Proteomes" id="UP000557217">
    <property type="component" value="Unassembled WGS sequence"/>
</dbReference>
<evidence type="ECO:0000256" key="1">
    <source>
        <dbReference type="SAM" id="Phobius"/>
    </source>
</evidence>
<feature type="transmembrane region" description="Helical" evidence="1">
    <location>
        <begin position="54"/>
        <end position="74"/>
    </location>
</feature>
<keyword evidence="1" id="KW-1133">Transmembrane helix</keyword>
<comment type="caution">
    <text evidence="2">The sequence shown here is derived from an EMBL/GenBank/DDBJ whole genome shotgun (WGS) entry which is preliminary data.</text>
</comment>
<feature type="transmembrane region" description="Helical" evidence="1">
    <location>
        <begin position="151"/>
        <end position="173"/>
    </location>
</feature>
<evidence type="ECO:0000313" key="2">
    <source>
        <dbReference type="EMBL" id="MBB5150468.1"/>
    </source>
</evidence>
<feature type="transmembrane region" description="Helical" evidence="1">
    <location>
        <begin position="6"/>
        <end position="27"/>
    </location>
</feature>
<sequence length="187" mass="21288">MKNPYLYGYLPLFSIILYSLTFGIFTVSKSIQLFQSIGIYNGMREFLTEVEIRMLLLFVFFLCFFMLFSALKLIGETIHEIGMLFFSKDSEGGAVKAARGGYVLFFIGSLISAFAIQSFTALIIIFALSLFCFFVYSIYKMSQYMSLSGMIGLIAFEILFWSFFITVVIFVCMKLYNGILASLPFAK</sequence>
<keyword evidence="1" id="KW-0812">Transmembrane</keyword>
<feature type="transmembrane region" description="Helical" evidence="1">
    <location>
        <begin position="121"/>
        <end position="139"/>
    </location>
</feature>
<keyword evidence="1" id="KW-0472">Membrane</keyword>
<dbReference type="Pfam" id="PF17328">
    <property type="entry name" value="DUF5366"/>
    <property type="match status" value="1"/>
</dbReference>
<feature type="transmembrane region" description="Helical" evidence="1">
    <location>
        <begin position="94"/>
        <end position="114"/>
    </location>
</feature>
<name>A0A840Q1X6_URETH</name>
<gene>
    <name evidence="2" type="ORF">HNR36_002894</name>
</gene>